<dbReference type="Pfam" id="PF13439">
    <property type="entry name" value="Glyco_transf_4"/>
    <property type="match status" value="1"/>
</dbReference>
<reference evidence="4" key="1">
    <citation type="submission" date="2018-09" db="EMBL/GenBank/DDBJ databases">
        <authorList>
            <person name="Zhu H."/>
        </authorList>
    </citation>
    <scope>NUCLEOTIDE SEQUENCE [LARGE SCALE GENOMIC DNA]</scope>
    <source>
        <strain evidence="4">K2R23-3</strain>
    </source>
</reference>
<dbReference type="InterPro" id="IPR028098">
    <property type="entry name" value="Glyco_trans_4-like_N"/>
</dbReference>
<dbReference type="Proteomes" id="UP000265725">
    <property type="component" value="Chromosome"/>
</dbReference>
<dbReference type="Gene3D" id="3.40.50.2000">
    <property type="entry name" value="Glycogen Phosphorylase B"/>
    <property type="match status" value="2"/>
</dbReference>
<evidence type="ECO:0000313" key="3">
    <source>
        <dbReference type="EMBL" id="AYC28910.1"/>
    </source>
</evidence>
<gene>
    <name evidence="3" type="ORF">D3873_03130</name>
</gene>
<dbReference type="OrthoDB" id="9815550at2"/>
<feature type="domain" description="Glycosyltransferase subfamily 4-like N-terminal" evidence="2">
    <location>
        <begin position="15"/>
        <end position="183"/>
    </location>
</feature>
<feature type="domain" description="Glycosyl transferase family 1" evidence="1">
    <location>
        <begin position="192"/>
        <end position="365"/>
    </location>
</feature>
<evidence type="ECO:0000259" key="2">
    <source>
        <dbReference type="Pfam" id="PF13439"/>
    </source>
</evidence>
<evidence type="ECO:0000259" key="1">
    <source>
        <dbReference type="Pfam" id="PF00534"/>
    </source>
</evidence>
<organism evidence="3 4">
    <name type="scientific">Paenisporosarcina cavernae</name>
    <dbReference type="NCBI Taxonomy" id="2320858"/>
    <lineage>
        <taxon>Bacteria</taxon>
        <taxon>Bacillati</taxon>
        <taxon>Bacillota</taxon>
        <taxon>Bacilli</taxon>
        <taxon>Bacillales</taxon>
        <taxon>Caryophanaceae</taxon>
        <taxon>Paenisporosarcina</taxon>
    </lineage>
</organism>
<sequence>MKILLVTSYDYPHLGGLSTHMTTLKAGLENRGHQVDTLSFSDVPKWKRDFIARGPSFLLNKVSLGAGYVWTLERRQGFLTDMLKQAKYKQYDVINAQDVFATRASLEAGLPTVTTVHGYLTYEGISKGSVAENSKHADHLMAVERVGYTATREVITVDTRIKDYVKKETGVNGTMIKNFIDVESFRPNVEKRNEFRQKYGFGLDEKIFFVPRRLTRKNGVIYPVLAFPPVLEKFPNSRIVFAGTGEMFDEIKAKATELGVKDHITMLGAIDHKDMLDYYALSDVILVPSIYSAGVEEATSISALEAMGAGVPLIACAVGGLKEIVSHENDGLLVEERNIDALSDAMIRLLQNNEEGSSLAKAARAKIEAEYSHFAAAEKYESIYKKALGISHE</sequence>
<dbReference type="EMBL" id="CP032418">
    <property type="protein sequence ID" value="AYC28910.1"/>
    <property type="molecule type" value="Genomic_DNA"/>
</dbReference>
<dbReference type="KEGG" id="paek:D3873_03130"/>
<dbReference type="PANTHER" id="PTHR12526:SF625">
    <property type="entry name" value="PHOSPHATIDYLINOSITOL GLYCAN-CLASS A"/>
    <property type="match status" value="1"/>
</dbReference>
<dbReference type="SUPFAM" id="SSF53756">
    <property type="entry name" value="UDP-Glycosyltransferase/glycogen phosphorylase"/>
    <property type="match status" value="1"/>
</dbReference>
<dbReference type="Pfam" id="PF00534">
    <property type="entry name" value="Glycos_transf_1"/>
    <property type="match status" value="1"/>
</dbReference>
<name>A0A385YR80_9BACL</name>
<keyword evidence="3" id="KW-0808">Transferase</keyword>
<keyword evidence="4" id="KW-1185">Reference proteome</keyword>
<dbReference type="PANTHER" id="PTHR12526">
    <property type="entry name" value="GLYCOSYLTRANSFERASE"/>
    <property type="match status" value="1"/>
</dbReference>
<accession>A0A385YR80</accession>
<evidence type="ECO:0000313" key="4">
    <source>
        <dbReference type="Proteomes" id="UP000265725"/>
    </source>
</evidence>
<protein>
    <submittedName>
        <fullName evidence="3">Glycosyltransferase family 1 protein</fullName>
    </submittedName>
</protein>
<dbReference type="CDD" id="cd03801">
    <property type="entry name" value="GT4_PimA-like"/>
    <property type="match status" value="1"/>
</dbReference>
<dbReference type="AlphaFoldDB" id="A0A385YR80"/>
<dbReference type="InterPro" id="IPR001296">
    <property type="entry name" value="Glyco_trans_1"/>
</dbReference>
<dbReference type="RefSeq" id="WP_119882652.1">
    <property type="nucleotide sequence ID" value="NZ_CP032418.1"/>
</dbReference>
<proteinExistence type="predicted"/>
<dbReference type="GO" id="GO:0016757">
    <property type="term" value="F:glycosyltransferase activity"/>
    <property type="evidence" value="ECO:0007669"/>
    <property type="project" value="InterPro"/>
</dbReference>